<evidence type="ECO:0000256" key="10">
    <source>
        <dbReference type="RuleBase" id="RU364101"/>
    </source>
</evidence>
<protein>
    <recommendedName>
        <fullName evidence="10">Protein transport protein sec16</fullName>
    </recommendedName>
</protein>
<reference evidence="14" key="1">
    <citation type="journal article" date="2020" name="Stud. Mycol.">
        <title>101 Dothideomycetes genomes: a test case for predicting lifestyles and emergence of pathogens.</title>
        <authorList>
            <person name="Haridas S."/>
            <person name="Albert R."/>
            <person name="Binder M."/>
            <person name="Bloem J."/>
            <person name="Labutti K."/>
            <person name="Salamov A."/>
            <person name="Andreopoulos B."/>
            <person name="Baker S."/>
            <person name="Barry K."/>
            <person name="Bills G."/>
            <person name="Bluhm B."/>
            <person name="Cannon C."/>
            <person name="Castanera R."/>
            <person name="Culley D."/>
            <person name="Daum C."/>
            <person name="Ezra D."/>
            <person name="Gonzalez J."/>
            <person name="Henrissat B."/>
            <person name="Kuo A."/>
            <person name="Liang C."/>
            <person name="Lipzen A."/>
            <person name="Lutzoni F."/>
            <person name="Magnuson J."/>
            <person name="Mondo S."/>
            <person name="Nolan M."/>
            <person name="Ohm R."/>
            <person name="Pangilinan J."/>
            <person name="Park H.-J."/>
            <person name="Ramirez L."/>
            <person name="Alfaro M."/>
            <person name="Sun H."/>
            <person name="Tritt A."/>
            <person name="Yoshinaga Y."/>
            <person name="Zwiers L.-H."/>
            <person name="Turgeon B."/>
            <person name="Goodwin S."/>
            <person name="Spatafora J."/>
            <person name="Crous P."/>
            <person name="Grigoriev I."/>
        </authorList>
    </citation>
    <scope>NUCLEOTIDE SEQUENCE</scope>
    <source>
        <strain evidence="14">CBS 101060</strain>
    </source>
</reference>
<evidence type="ECO:0000256" key="3">
    <source>
        <dbReference type="ARBA" id="ARBA00022448"/>
    </source>
</evidence>
<feature type="region of interest" description="Disordered" evidence="11">
    <location>
        <begin position="1708"/>
        <end position="1867"/>
    </location>
</feature>
<feature type="region of interest" description="Disordered" evidence="11">
    <location>
        <begin position="1378"/>
        <end position="1439"/>
    </location>
</feature>
<gene>
    <name evidence="14" type="ORF">M501DRAFT_1002627</name>
</gene>
<dbReference type="GO" id="GO:0005789">
    <property type="term" value="C:endoplasmic reticulum membrane"/>
    <property type="evidence" value="ECO:0007669"/>
    <property type="project" value="UniProtKB-SubCell"/>
</dbReference>
<keyword evidence="15" id="KW-1185">Reference proteome</keyword>
<feature type="compositionally biased region" description="Pro residues" evidence="11">
    <location>
        <begin position="571"/>
        <end position="587"/>
    </location>
</feature>
<evidence type="ECO:0000256" key="7">
    <source>
        <dbReference type="ARBA" id="ARBA00023006"/>
    </source>
</evidence>
<evidence type="ECO:0000313" key="14">
    <source>
        <dbReference type="EMBL" id="KAF2840301.1"/>
    </source>
</evidence>
<comment type="function">
    <text evidence="9 10">Involved in the initiation of assembly of the COPII coat required for the formation of transport vesicles from the endoplasmic reticulum (ER) and the selection of cargo molecules. Also involved in autophagy.</text>
</comment>
<feature type="compositionally biased region" description="Polar residues" evidence="11">
    <location>
        <begin position="1496"/>
        <end position="1539"/>
    </location>
</feature>
<dbReference type="FunFam" id="1.25.40.1030:FF:000008">
    <property type="entry name" value="Protein transport protein sec16"/>
    <property type="match status" value="1"/>
</dbReference>
<keyword evidence="8 10" id="KW-0472">Membrane</keyword>
<dbReference type="Pfam" id="PF12931">
    <property type="entry name" value="TPR_Sec16"/>
    <property type="match status" value="1"/>
</dbReference>
<feature type="domain" description="Sec16 central conserved" evidence="13">
    <location>
        <begin position="900"/>
        <end position="1018"/>
    </location>
</feature>
<organism evidence="14 15">
    <name type="scientific">Patellaria atrata CBS 101060</name>
    <dbReference type="NCBI Taxonomy" id="1346257"/>
    <lineage>
        <taxon>Eukaryota</taxon>
        <taxon>Fungi</taxon>
        <taxon>Dikarya</taxon>
        <taxon>Ascomycota</taxon>
        <taxon>Pezizomycotina</taxon>
        <taxon>Dothideomycetes</taxon>
        <taxon>Dothideomycetes incertae sedis</taxon>
        <taxon>Patellariales</taxon>
        <taxon>Patellariaceae</taxon>
        <taxon>Patellaria</taxon>
    </lineage>
</organism>
<keyword evidence="4 10" id="KW-0256">Endoplasmic reticulum</keyword>
<feature type="compositionally biased region" description="Low complexity" evidence="11">
    <location>
        <begin position="642"/>
        <end position="659"/>
    </location>
</feature>
<feature type="compositionally biased region" description="Polar residues" evidence="11">
    <location>
        <begin position="1549"/>
        <end position="1566"/>
    </location>
</feature>
<feature type="compositionally biased region" description="Low complexity" evidence="11">
    <location>
        <begin position="1637"/>
        <end position="1662"/>
    </location>
</feature>
<comment type="caution">
    <text evidence="14">The sequence shown here is derived from an EMBL/GenBank/DDBJ whole genome shotgun (WGS) entry which is preliminary data.</text>
</comment>
<feature type="compositionally biased region" description="Acidic residues" evidence="11">
    <location>
        <begin position="329"/>
        <end position="340"/>
    </location>
</feature>
<feature type="compositionally biased region" description="Low complexity" evidence="11">
    <location>
        <begin position="486"/>
        <end position="526"/>
    </location>
</feature>
<dbReference type="GO" id="GO:0070971">
    <property type="term" value="C:endoplasmic reticulum exit site"/>
    <property type="evidence" value="ECO:0007669"/>
    <property type="project" value="TreeGrafter"/>
</dbReference>
<name>A0A9P4SCR3_9PEZI</name>
<keyword evidence="5 10" id="KW-0931">ER-Golgi transport</keyword>
<dbReference type="GO" id="GO:0015031">
    <property type="term" value="P:protein transport"/>
    <property type="evidence" value="ECO:0007669"/>
    <property type="project" value="UniProtKB-KW"/>
</dbReference>
<feature type="region of interest" description="Disordered" evidence="11">
    <location>
        <begin position="294"/>
        <end position="873"/>
    </location>
</feature>
<sequence length="1867" mass="199314">MASDDEGPNFSYAYNERSSWNPALRPNTDSDHISKQSSIEHQDPADPIQDPEYQLESSSQGGDFPGNLSRASAGLGFEQPEIHVEQGDNDESFGRYGGSTDSRPSMELVETRRESSSRDLGPQASNSIQGGETASSRDTATSPHIFSTESSSVAQKALNEEKGNGLEATENTDAVGQSLNSVEDEPANPADGYEYQGETTALEEAVQEDSNVSLINDPGTPAVDWGNSTEAFDIGASDTREEAITQNTERGGLDGFPDNYNEDQKRESGLDWEASEEVDFNFSGEDRLNLQAIQDIGPDATKPSDKNGSNAVQEPKQEDLDAMWQAALGDDELLEDDEGMDPSAFFDDGEGFLEDLSTTLETTAPPVGGTVPTTSKYTPATTPSTVSQAQNSYTHHGPQFTDFSQLNQQPGFHSGRTSSYNTYTQANISQNQPIKPALPTAESFVAKAKGGYSSPYDLPEDLSRPLRKRPTMPPISTASSPVITAPPRSSSISNGPPSGPPRSGTMSSIMSPPSSSHSSQVPFQSPLANGMNPPSQPTPKSSSEFFADLPIVSKPRPTPQPGRYAPQITAPTPPIQGPPQHSPPPQLPFGQAPLPANSSSSSYISQLQRSDPLPTFPDTEQVGLAPLTRSSTMPVPAPPAPSRYSPAPSTVSAAPARYSPAPPPAPHAAARYSPAPPNQPPGVSNHARYQSEPPGPPKIQAQQYTPRTSSPLAYHTASQSEDNQHSPPRPNSSGHGSTRSESYRSASRFAEHAPSVGGVPLAQLREEGELDASQPPHILQQYHQPPPQSERLATPPPPKSGASSLVGSPRRRNNYAPTSDTGFAPPKRSQTQSPSTLMRGPGPMFSMGRPASVQDLTSPTSVTSHTMSLPHRRGFSQERNFIIPTDERGSDTLERWKGYPIFKWGVGGSVVTTFPKQIPRYAPGSTVPMLKCTPGEVKVQCVKDLFPLSEAVIKFPGPLKPKAKKKEVCTWVKARIETLEQEGQHLFGHQQGSLEGQTRFDEKLLLWKVMDLLIENDGTLEGSPAITQTVRNLLSASSQGFPDAPKLVATSDLVGSAKASSAHLQPEPLDPEAVNQLRLCLSKGDREAAVWHAVDQRLWAHALLISSTCSKEIWKQVVQEFVRKEVKKMGDNTEPLAALYQVFAGNWEDSIDELVPASARAGFQMVSKSEGIGSTKNALEGLDRWRETLLLILSNRSEGDSQAILSLGKLLAGYGRVEAAHTCYLFARPLVHLSGADDPISNIVLLGFDHMNHRLETGSDLESILLTEVYEYALSLSGSTPIPHLQPYKLQHALTLAEYGYRSEAQSYCDAIFTAIKSTTKASPYYHGQFVGPLEDLSKRLSQSPKDGSSSWISKPSMDKVSSNMWAKFTTFVAGDDSDAASTGSGPEAGPFGKIAGDTPDASRSPSTADLYGSYMGGGSPIPPAAPGNSRYAPSSAYAPRTSMESIRIRQEVTSPQSPYVPGRTSLDSIPGRASMESLDSSGIRRGSDSPYMRSGSPQLNHTLSNSYNPSNQRMTASNLHNVYTRSDSNDSYTPSPYNATPPVEEEVSTLSDVQEPNHQASSYEPPTSGYEPPTRSYEPPSYQPYEPEPESESPQESSAPPPKKKSFMDDDEDDDIAARAAALKKQQRAEADRAADAAFRAAAEADAAKAQEPSSSRSSRGWGLGWFGGGGRKQQSLDHANKPIEAKLGEKNSFVYDETLKQWINKKAGASETATPVAATPPPPKGGAPRSASGGSLAPPPPTSNPTLRSSSMPPPMGIPGARPPPGPTSVPPPVGSLASPPMLAVSNPGSRAGTPALSDMGTPPMLPVLSALSGGPPASGPPSRPGTSMSNASSIDDLLAAPPGGRKAAGTVKKKKGRYVDVMAK</sequence>
<feature type="compositionally biased region" description="Gly residues" evidence="11">
    <location>
        <begin position="1663"/>
        <end position="1673"/>
    </location>
</feature>
<evidence type="ECO:0000256" key="2">
    <source>
        <dbReference type="ARBA" id="ARBA00005927"/>
    </source>
</evidence>
<feature type="region of interest" description="Disordered" evidence="11">
    <location>
        <begin position="1"/>
        <end position="273"/>
    </location>
</feature>
<feature type="region of interest" description="Disordered" evidence="11">
    <location>
        <begin position="1451"/>
        <end position="1693"/>
    </location>
</feature>
<feature type="domain" description="Sec16 Sec23-binding" evidence="12">
    <location>
        <begin position="1079"/>
        <end position="1376"/>
    </location>
</feature>
<evidence type="ECO:0000256" key="5">
    <source>
        <dbReference type="ARBA" id="ARBA00022892"/>
    </source>
</evidence>
<dbReference type="GO" id="GO:0012507">
    <property type="term" value="C:ER to Golgi transport vesicle membrane"/>
    <property type="evidence" value="ECO:0007669"/>
    <property type="project" value="TreeGrafter"/>
</dbReference>
<comment type="similarity">
    <text evidence="2 10">Belongs to the SEC16 family.</text>
</comment>
<dbReference type="InterPro" id="IPR024298">
    <property type="entry name" value="Sec16_Sec23-bd"/>
</dbReference>
<accession>A0A9P4SCR3</accession>
<evidence type="ECO:0000256" key="6">
    <source>
        <dbReference type="ARBA" id="ARBA00022927"/>
    </source>
</evidence>
<feature type="compositionally biased region" description="Polar residues" evidence="11">
    <location>
        <begin position="169"/>
        <end position="181"/>
    </location>
</feature>
<feature type="compositionally biased region" description="Low complexity" evidence="11">
    <location>
        <begin position="362"/>
        <end position="374"/>
    </location>
</feature>
<evidence type="ECO:0000256" key="8">
    <source>
        <dbReference type="ARBA" id="ARBA00023136"/>
    </source>
</evidence>
<dbReference type="GO" id="GO:0016192">
    <property type="term" value="P:vesicle-mediated transport"/>
    <property type="evidence" value="ECO:0007669"/>
    <property type="project" value="UniProtKB-KW"/>
</dbReference>
<dbReference type="GO" id="GO:0006914">
    <property type="term" value="P:autophagy"/>
    <property type="evidence" value="ECO:0007669"/>
    <property type="project" value="UniProtKB-KW"/>
</dbReference>
<feature type="compositionally biased region" description="Polar residues" evidence="11">
    <location>
        <begin position="854"/>
        <end position="867"/>
    </location>
</feature>
<proteinExistence type="inferred from homology"/>
<evidence type="ECO:0000256" key="11">
    <source>
        <dbReference type="SAM" id="MobiDB-lite"/>
    </source>
</evidence>
<feature type="compositionally biased region" description="Polar residues" evidence="11">
    <location>
        <begin position="123"/>
        <end position="154"/>
    </location>
</feature>
<dbReference type="GO" id="GO:0007030">
    <property type="term" value="P:Golgi organization"/>
    <property type="evidence" value="ECO:0007669"/>
    <property type="project" value="TreeGrafter"/>
</dbReference>
<dbReference type="Pfam" id="PF12932">
    <property type="entry name" value="Sec16"/>
    <property type="match status" value="1"/>
</dbReference>
<keyword evidence="3 10" id="KW-0813">Transport</keyword>
<evidence type="ECO:0000256" key="4">
    <source>
        <dbReference type="ARBA" id="ARBA00022824"/>
    </source>
</evidence>
<feature type="compositionally biased region" description="Polar residues" evidence="11">
    <location>
        <begin position="401"/>
        <end position="433"/>
    </location>
</feature>
<feature type="compositionally biased region" description="Pro residues" evidence="11">
    <location>
        <begin position="1754"/>
        <end position="1776"/>
    </location>
</feature>
<dbReference type="OrthoDB" id="8918678at2759"/>
<evidence type="ECO:0000256" key="9">
    <source>
        <dbReference type="ARBA" id="ARBA00024687"/>
    </source>
</evidence>
<feature type="compositionally biased region" description="Low complexity" evidence="11">
    <location>
        <begin position="1577"/>
        <end position="1586"/>
    </location>
</feature>
<dbReference type="Proteomes" id="UP000799429">
    <property type="component" value="Unassembled WGS sequence"/>
</dbReference>
<dbReference type="EMBL" id="MU006093">
    <property type="protein sequence ID" value="KAF2840301.1"/>
    <property type="molecule type" value="Genomic_DNA"/>
</dbReference>
<feature type="compositionally biased region" description="Basic and acidic residues" evidence="11">
    <location>
        <begin position="28"/>
        <end position="44"/>
    </location>
</feature>
<feature type="compositionally biased region" description="Polar residues" evidence="11">
    <location>
        <begin position="375"/>
        <end position="394"/>
    </location>
</feature>
<feature type="compositionally biased region" description="Polar residues" evidence="11">
    <location>
        <begin position="731"/>
        <end position="745"/>
    </location>
</feature>
<evidence type="ECO:0000259" key="13">
    <source>
        <dbReference type="Pfam" id="PF12932"/>
    </source>
</evidence>
<dbReference type="PANTHER" id="PTHR13402">
    <property type="entry name" value="RGPR-RELATED"/>
    <property type="match status" value="1"/>
</dbReference>
<evidence type="ECO:0000259" key="12">
    <source>
        <dbReference type="Pfam" id="PF12931"/>
    </source>
</evidence>
<dbReference type="Gene3D" id="1.25.40.1030">
    <property type="match status" value="1"/>
</dbReference>
<keyword evidence="6 10" id="KW-0653">Protein transport</keyword>
<dbReference type="InterPro" id="IPR024340">
    <property type="entry name" value="Sec16_CCD"/>
</dbReference>
<dbReference type="GO" id="GO:0070973">
    <property type="term" value="P:protein localization to endoplasmic reticulum exit site"/>
    <property type="evidence" value="ECO:0007669"/>
    <property type="project" value="TreeGrafter"/>
</dbReference>
<evidence type="ECO:0000313" key="15">
    <source>
        <dbReference type="Proteomes" id="UP000799429"/>
    </source>
</evidence>
<dbReference type="PANTHER" id="PTHR13402:SF6">
    <property type="entry name" value="SECRETORY 16, ISOFORM I"/>
    <property type="match status" value="1"/>
</dbReference>
<keyword evidence="7 10" id="KW-0072">Autophagy</keyword>
<feature type="compositionally biased region" description="Polar residues" evidence="11">
    <location>
        <begin position="700"/>
        <end position="721"/>
    </location>
</feature>
<feature type="compositionally biased region" description="Low complexity" evidence="11">
    <location>
        <begin position="1728"/>
        <end position="1738"/>
    </location>
</feature>
<feature type="compositionally biased region" description="Basic and acidic residues" evidence="11">
    <location>
        <begin position="1676"/>
        <end position="1691"/>
    </location>
</feature>
<evidence type="ECO:0000256" key="1">
    <source>
        <dbReference type="ARBA" id="ARBA00004397"/>
    </source>
</evidence>
<dbReference type="CDD" id="cd09233">
    <property type="entry name" value="ACE1-Sec16-like"/>
    <property type="match status" value="1"/>
</dbReference>
<feature type="compositionally biased region" description="Pro residues" evidence="11">
    <location>
        <begin position="784"/>
        <end position="799"/>
    </location>
</feature>
<comment type="subcellular location">
    <subcellularLocation>
        <location evidence="1">Endoplasmic reticulum membrane</location>
        <topology evidence="1">Peripheral membrane protein</topology>
        <orientation evidence="1">Cytoplasmic side</orientation>
    </subcellularLocation>
</comment>